<dbReference type="InterPro" id="IPR011528">
    <property type="entry name" value="NERD"/>
</dbReference>
<gene>
    <name evidence="2" type="ORF">KP78_07240</name>
</gene>
<evidence type="ECO:0000259" key="1">
    <source>
        <dbReference type="PROSITE" id="PS50965"/>
    </source>
</evidence>
<dbReference type="PATRIC" id="fig|889306.3.peg.724"/>
<dbReference type="Proteomes" id="UP000031938">
    <property type="component" value="Unassembled WGS sequence"/>
</dbReference>
<protein>
    <recommendedName>
        <fullName evidence="1">NERD domain-containing protein</fullName>
    </recommendedName>
</protein>
<dbReference type="PROSITE" id="PS50965">
    <property type="entry name" value="NERD"/>
    <property type="match status" value="1"/>
</dbReference>
<sequence length="321" mass="37568">MIKKARTEPILNQQLDALIRRLKPGHPAKNQIEADLAKSLAGYRGEQAVDYYLPQNDDYWILHDLRLQGNEEHFFQIDTFLVSEHFIILFEIKNIAGTLLFDSNYHQLIRTLDNKEEGFPDPITQVERQQRHFRDWMLKKRLPKVPIFSYVVISRPSSIIKSTHSSIKKILHAATIPTKIEQLEQQNSTCYFTKKDMRKLFNLLIKNHIPPTRDVLSYYQLQPDDLQTGIECPSCHSFKMVRERRNWECANCQNRSVNAHKKALKDYFLLIGSTMTNRECRRFLQLSSSSIASKLLRSFDFPISGAIKNRSYTILLDKVQE</sequence>
<feature type="domain" description="NERD" evidence="1">
    <location>
        <begin position="41"/>
        <end position="156"/>
    </location>
</feature>
<accession>A0A0C2VXV6</accession>
<dbReference type="Pfam" id="PF08378">
    <property type="entry name" value="NERD"/>
    <property type="match status" value="1"/>
</dbReference>
<dbReference type="OrthoDB" id="2734037at2"/>
<comment type="caution">
    <text evidence="2">The sequence shown here is derived from an EMBL/GenBank/DDBJ whole genome shotgun (WGS) entry which is preliminary data.</text>
</comment>
<organism evidence="2 3">
    <name type="scientific">Jeotgalibacillus soli</name>
    <dbReference type="NCBI Taxonomy" id="889306"/>
    <lineage>
        <taxon>Bacteria</taxon>
        <taxon>Bacillati</taxon>
        <taxon>Bacillota</taxon>
        <taxon>Bacilli</taxon>
        <taxon>Bacillales</taxon>
        <taxon>Caryophanaceae</taxon>
        <taxon>Jeotgalibacillus</taxon>
    </lineage>
</organism>
<dbReference type="AlphaFoldDB" id="A0A0C2VXV6"/>
<evidence type="ECO:0000313" key="2">
    <source>
        <dbReference type="EMBL" id="KIL49256.1"/>
    </source>
</evidence>
<dbReference type="STRING" id="889306.KP78_07240"/>
<dbReference type="RefSeq" id="WP_041086356.1">
    <property type="nucleotide sequence ID" value="NZ_JXRP01000009.1"/>
</dbReference>
<dbReference type="EMBL" id="JXRP01000009">
    <property type="protein sequence ID" value="KIL49256.1"/>
    <property type="molecule type" value="Genomic_DNA"/>
</dbReference>
<keyword evidence="3" id="KW-1185">Reference proteome</keyword>
<evidence type="ECO:0000313" key="3">
    <source>
        <dbReference type="Proteomes" id="UP000031938"/>
    </source>
</evidence>
<name>A0A0C2VXV6_9BACL</name>
<reference evidence="2 3" key="1">
    <citation type="submission" date="2015-01" db="EMBL/GenBank/DDBJ databases">
        <title>Genome sequencing of Jeotgalibacillus soli.</title>
        <authorList>
            <person name="Goh K.M."/>
            <person name="Chan K.-G."/>
            <person name="Yaakop A.S."/>
            <person name="Ee R."/>
            <person name="Gan H.M."/>
            <person name="Chan C.S."/>
        </authorList>
    </citation>
    <scope>NUCLEOTIDE SEQUENCE [LARGE SCALE GENOMIC DNA]</scope>
    <source>
        <strain evidence="2 3">P9</strain>
    </source>
</reference>
<proteinExistence type="predicted"/>